<dbReference type="OrthoDB" id="7042322at2759"/>
<gene>
    <name evidence="3" type="ORF">SAPIO_CDS9197</name>
</gene>
<dbReference type="Pfam" id="PF00155">
    <property type="entry name" value="Aminotran_1_2"/>
    <property type="match status" value="1"/>
</dbReference>
<name>A0A084FYJ3_PSEDA</name>
<dbReference type="KEGG" id="sapo:SAPIO_CDS9197"/>
<dbReference type="PRINTS" id="PR00753">
    <property type="entry name" value="ACCSYNTHASE"/>
</dbReference>
<protein>
    <recommendedName>
        <fullName evidence="2">Aminotransferase class I/classII large domain-containing protein</fullName>
    </recommendedName>
</protein>
<dbReference type="InterPro" id="IPR015422">
    <property type="entry name" value="PyrdxlP-dep_Trfase_small"/>
</dbReference>
<dbReference type="Gene3D" id="3.90.1150.10">
    <property type="entry name" value="Aspartate Aminotransferase, domain 1"/>
    <property type="match status" value="1"/>
</dbReference>
<dbReference type="PANTHER" id="PTHR43795:SF39">
    <property type="entry name" value="AMINOTRANSFERASE CLASS I_CLASSII DOMAIN-CONTAINING PROTEIN"/>
    <property type="match status" value="1"/>
</dbReference>
<dbReference type="PANTHER" id="PTHR43795">
    <property type="entry name" value="BIFUNCTIONAL ASPARTATE AMINOTRANSFERASE AND GLUTAMATE/ASPARTATE-PREPHENATE AMINOTRANSFERASE-RELATED"/>
    <property type="match status" value="1"/>
</dbReference>
<dbReference type="Gene3D" id="3.40.640.10">
    <property type="entry name" value="Type I PLP-dependent aspartate aminotransferase-like (Major domain)"/>
    <property type="match status" value="1"/>
</dbReference>
<evidence type="ECO:0000313" key="3">
    <source>
        <dbReference type="EMBL" id="KEZ40155.1"/>
    </source>
</evidence>
<evidence type="ECO:0000256" key="1">
    <source>
        <dbReference type="ARBA" id="ARBA00022898"/>
    </source>
</evidence>
<dbReference type="InterPro" id="IPR004839">
    <property type="entry name" value="Aminotransferase_I/II_large"/>
</dbReference>
<dbReference type="SUPFAM" id="SSF53383">
    <property type="entry name" value="PLP-dependent transferases"/>
    <property type="match status" value="1"/>
</dbReference>
<dbReference type="InterPro" id="IPR050478">
    <property type="entry name" value="Ethylene_sulfur-biosynth"/>
</dbReference>
<dbReference type="InterPro" id="IPR015421">
    <property type="entry name" value="PyrdxlP-dep_Trfase_major"/>
</dbReference>
<sequence>MTMDLASSSAEAAAWKHRISTRGAHGLLYGDVWGPREKSMGNPWSPTNPDGTVILRLAENSLMHQEIGSFIKEQVWHSDTGPRGSRRLRHAAAAFWTEEFKPSIPIGVDNIFVTPGLASAIDALTWAICDEGDGILIPQPLYNGFVIDVFNRSKARVIGIPYRGVEGYSTLDDLFGPEVNERAVEAAIRKAKDNDIRIRALLISHPHNPLGRCYPPETLTAFASVCGQHGLHFISDEIYAKSVFRNLDTPGAVQFVSTLSLDLEGVIDPACHHVLYGASKDFCANGLRLGLVYTQNEGIMGALSSISMFSWSTHLIQDMWAAMFRDRQWLQSFMKKKLELMTENYSIAVSFFREHGIPYFDA</sequence>
<dbReference type="EMBL" id="JOWA01000132">
    <property type="protein sequence ID" value="KEZ40155.1"/>
    <property type="molecule type" value="Genomic_DNA"/>
</dbReference>
<dbReference type="InterPro" id="IPR015424">
    <property type="entry name" value="PyrdxlP-dep_Trfase"/>
</dbReference>
<organism evidence="3 4">
    <name type="scientific">Pseudallescheria apiosperma</name>
    <name type="common">Scedosporium apiospermum</name>
    <dbReference type="NCBI Taxonomy" id="563466"/>
    <lineage>
        <taxon>Eukaryota</taxon>
        <taxon>Fungi</taxon>
        <taxon>Dikarya</taxon>
        <taxon>Ascomycota</taxon>
        <taxon>Pezizomycotina</taxon>
        <taxon>Sordariomycetes</taxon>
        <taxon>Hypocreomycetidae</taxon>
        <taxon>Microascales</taxon>
        <taxon>Microascaceae</taxon>
        <taxon>Scedosporium</taxon>
    </lineage>
</organism>
<dbReference type="OMA" id="WKHRIST"/>
<dbReference type="GO" id="GO:0008483">
    <property type="term" value="F:transaminase activity"/>
    <property type="evidence" value="ECO:0007669"/>
    <property type="project" value="TreeGrafter"/>
</dbReference>
<dbReference type="GO" id="GO:0006520">
    <property type="term" value="P:amino acid metabolic process"/>
    <property type="evidence" value="ECO:0007669"/>
    <property type="project" value="TreeGrafter"/>
</dbReference>
<keyword evidence="1" id="KW-0663">Pyridoxal phosphate</keyword>
<dbReference type="RefSeq" id="XP_016639954.1">
    <property type="nucleotide sequence ID" value="XM_016790651.1"/>
</dbReference>
<accession>A0A084FYJ3</accession>
<reference evidence="3 4" key="1">
    <citation type="journal article" date="2014" name="Genome Announc.">
        <title>Draft genome sequence of the pathogenic fungus Scedosporium apiospermum.</title>
        <authorList>
            <person name="Vandeputte P."/>
            <person name="Ghamrawi S."/>
            <person name="Rechenmann M."/>
            <person name="Iltis A."/>
            <person name="Giraud S."/>
            <person name="Fleury M."/>
            <person name="Thornton C."/>
            <person name="Delhaes L."/>
            <person name="Meyer W."/>
            <person name="Papon N."/>
            <person name="Bouchara J.P."/>
        </authorList>
    </citation>
    <scope>NUCLEOTIDE SEQUENCE [LARGE SCALE GENOMIC DNA]</scope>
    <source>
        <strain evidence="3 4">IHEM 14462</strain>
    </source>
</reference>
<dbReference type="GeneID" id="27728269"/>
<keyword evidence="4" id="KW-1185">Reference proteome</keyword>
<dbReference type="GO" id="GO:0030170">
    <property type="term" value="F:pyridoxal phosphate binding"/>
    <property type="evidence" value="ECO:0007669"/>
    <property type="project" value="InterPro"/>
</dbReference>
<comment type="caution">
    <text evidence="3">The sequence shown here is derived from an EMBL/GenBank/DDBJ whole genome shotgun (WGS) entry which is preliminary data.</text>
</comment>
<dbReference type="Proteomes" id="UP000028545">
    <property type="component" value="Unassembled WGS sequence"/>
</dbReference>
<evidence type="ECO:0000313" key="4">
    <source>
        <dbReference type="Proteomes" id="UP000028545"/>
    </source>
</evidence>
<proteinExistence type="predicted"/>
<evidence type="ECO:0000259" key="2">
    <source>
        <dbReference type="Pfam" id="PF00155"/>
    </source>
</evidence>
<dbReference type="HOGENOM" id="CLU_017584_1_2_1"/>
<dbReference type="CDD" id="cd00609">
    <property type="entry name" value="AAT_like"/>
    <property type="match status" value="1"/>
</dbReference>
<dbReference type="AlphaFoldDB" id="A0A084FYJ3"/>
<dbReference type="VEuPathDB" id="FungiDB:SAPIO_CDS9197"/>
<feature type="domain" description="Aminotransferase class I/classII large" evidence="2">
    <location>
        <begin position="76"/>
        <end position="359"/>
    </location>
</feature>